<feature type="compositionally biased region" description="Basic and acidic residues" evidence="1">
    <location>
        <begin position="41"/>
        <end position="63"/>
    </location>
</feature>
<dbReference type="AlphaFoldDB" id="A0A085M1E2"/>
<protein>
    <submittedName>
        <fullName evidence="3">Uncharacterized protein</fullName>
    </submittedName>
</protein>
<keyword evidence="2" id="KW-0812">Transmembrane</keyword>
<dbReference type="EMBL" id="KL363244">
    <property type="protein sequence ID" value="KFD51038.1"/>
    <property type="molecule type" value="Genomic_DNA"/>
</dbReference>
<sequence length="193" mass="22501">MTPSVLSIMNEWKRLEDDTFTGFVLLFATVIFIVNCCADKNQQHNDEGNQRKKHGGPLEERRKPSYIGRIEVIRESQNNEQTINKQSVQTENVKDERPEKSTTHETQRMQLFLTDDEPAPGYSSCLTPKAWDLPLPPPPPPPSVQQEPERVEKKNRRNKKNVKHKTRTKRTKKDRRKTVHASPKHKKKDNEDK</sequence>
<reference evidence="3 5" key="1">
    <citation type="journal article" date="2014" name="Nat. Genet.">
        <title>Genome and transcriptome of the porcine whipworm Trichuris suis.</title>
        <authorList>
            <person name="Jex A.R."/>
            <person name="Nejsum P."/>
            <person name="Schwarz E.M."/>
            <person name="Hu L."/>
            <person name="Young N.D."/>
            <person name="Hall R.S."/>
            <person name="Korhonen P.K."/>
            <person name="Liao S."/>
            <person name="Thamsborg S."/>
            <person name="Xia J."/>
            <person name="Xu P."/>
            <person name="Wang S."/>
            <person name="Scheerlinck J.P."/>
            <person name="Hofmann A."/>
            <person name="Sternberg P.W."/>
            <person name="Wang J."/>
            <person name="Gasser R.B."/>
        </authorList>
    </citation>
    <scope>NUCLEOTIDE SEQUENCE [LARGE SCALE GENOMIC DNA]</scope>
    <source>
        <strain evidence="4">DCEP-RM93F</strain>
        <strain evidence="3">DCEP-RM93M</strain>
    </source>
</reference>
<feature type="compositionally biased region" description="Polar residues" evidence="1">
    <location>
        <begin position="75"/>
        <end position="91"/>
    </location>
</feature>
<feature type="compositionally biased region" description="Basic and acidic residues" evidence="1">
    <location>
        <begin position="92"/>
        <end position="107"/>
    </location>
</feature>
<keyword evidence="2" id="KW-0472">Membrane</keyword>
<proteinExistence type="predicted"/>
<evidence type="ECO:0000256" key="1">
    <source>
        <dbReference type="SAM" id="MobiDB-lite"/>
    </source>
</evidence>
<feature type="compositionally biased region" description="Pro residues" evidence="1">
    <location>
        <begin position="134"/>
        <end position="143"/>
    </location>
</feature>
<dbReference type="EMBL" id="KL367474">
    <property type="protein sequence ID" value="KFD73253.1"/>
    <property type="molecule type" value="Genomic_DNA"/>
</dbReference>
<evidence type="ECO:0000256" key="2">
    <source>
        <dbReference type="SAM" id="Phobius"/>
    </source>
</evidence>
<evidence type="ECO:0000313" key="3">
    <source>
        <dbReference type="EMBL" id="KFD51038.1"/>
    </source>
</evidence>
<evidence type="ECO:0000313" key="4">
    <source>
        <dbReference type="EMBL" id="KFD73253.1"/>
    </source>
</evidence>
<feature type="compositionally biased region" description="Basic residues" evidence="1">
    <location>
        <begin position="153"/>
        <end position="187"/>
    </location>
</feature>
<feature type="region of interest" description="Disordered" evidence="1">
    <location>
        <begin position="41"/>
        <end position="193"/>
    </location>
</feature>
<dbReference type="Proteomes" id="UP000030764">
    <property type="component" value="Unassembled WGS sequence"/>
</dbReference>
<keyword evidence="2" id="KW-1133">Transmembrane helix</keyword>
<keyword evidence="5" id="KW-1185">Reference proteome</keyword>
<evidence type="ECO:0000313" key="5">
    <source>
        <dbReference type="Proteomes" id="UP000030764"/>
    </source>
</evidence>
<organism evidence="3 5">
    <name type="scientific">Trichuris suis</name>
    <name type="common">pig whipworm</name>
    <dbReference type="NCBI Taxonomy" id="68888"/>
    <lineage>
        <taxon>Eukaryota</taxon>
        <taxon>Metazoa</taxon>
        <taxon>Ecdysozoa</taxon>
        <taxon>Nematoda</taxon>
        <taxon>Enoplea</taxon>
        <taxon>Dorylaimia</taxon>
        <taxon>Trichinellida</taxon>
        <taxon>Trichuridae</taxon>
        <taxon>Trichuris</taxon>
    </lineage>
</organism>
<dbReference type="Proteomes" id="UP000030758">
    <property type="component" value="Unassembled WGS sequence"/>
</dbReference>
<gene>
    <name evidence="3" type="ORF">M513_08079</name>
    <name evidence="4" type="ORF">M514_08079</name>
</gene>
<accession>A0A085M1E2</accession>
<feature type="transmembrane region" description="Helical" evidence="2">
    <location>
        <begin position="20"/>
        <end position="38"/>
    </location>
</feature>
<name>A0A085M1E2_9BILA</name>